<feature type="compositionally biased region" description="Basic and acidic residues" evidence="1">
    <location>
        <begin position="872"/>
        <end position="997"/>
    </location>
</feature>
<feature type="compositionally biased region" description="Acidic residues" evidence="1">
    <location>
        <begin position="530"/>
        <end position="568"/>
    </location>
</feature>
<evidence type="ECO:0000313" key="2">
    <source>
        <dbReference type="Proteomes" id="UP000887572"/>
    </source>
</evidence>
<feature type="compositionally biased region" description="Low complexity" evidence="1">
    <location>
        <begin position="368"/>
        <end position="378"/>
    </location>
</feature>
<feature type="compositionally biased region" description="Acidic residues" evidence="1">
    <location>
        <begin position="795"/>
        <end position="806"/>
    </location>
</feature>
<feature type="compositionally biased region" description="Basic and acidic residues" evidence="1">
    <location>
        <begin position="1005"/>
        <end position="1022"/>
    </location>
</feature>
<feature type="region of interest" description="Disordered" evidence="1">
    <location>
        <begin position="615"/>
        <end position="762"/>
    </location>
</feature>
<feature type="region of interest" description="Disordered" evidence="1">
    <location>
        <begin position="795"/>
        <end position="1079"/>
    </location>
</feature>
<feature type="compositionally biased region" description="Low complexity" evidence="1">
    <location>
        <begin position="278"/>
        <end position="294"/>
    </location>
</feature>
<feature type="compositionally biased region" description="Basic and acidic residues" evidence="1">
    <location>
        <begin position="1205"/>
        <end position="1215"/>
    </location>
</feature>
<feature type="compositionally biased region" description="Basic and acidic residues" evidence="1">
    <location>
        <begin position="807"/>
        <end position="833"/>
    </location>
</feature>
<feature type="region of interest" description="Disordered" evidence="1">
    <location>
        <begin position="337"/>
        <end position="568"/>
    </location>
</feature>
<feature type="compositionally biased region" description="Basic and acidic residues" evidence="1">
    <location>
        <begin position="353"/>
        <end position="367"/>
    </location>
</feature>
<feature type="region of interest" description="Disordered" evidence="1">
    <location>
        <begin position="1"/>
        <end position="68"/>
    </location>
</feature>
<feature type="compositionally biased region" description="Basic and acidic residues" evidence="1">
    <location>
        <begin position="1114"/>
        <end position="1131"/>
    </location>
</feature>
<evidence type="ECO:0000256" key="1">
    <source>
        <dbReference type="SAM" id="MobiDB-lite"/>
    </source>
</evidence>
<feature type="compositionally biased region" description="Low complexity" evidence="1">
    <location>
        <begin position="32"/>
        <end position="44"/>
    </location>
</feature>
<feature type="compositionally biased region" description="Basic and acidic residues" evidence="1">
    <location>
        <begin position="461"/>
        <end position="472"/>
    </location>
</feature>
<sequence>MSSSYQERASPRFISATSSRHYPGSSDRLHRLASPSSVALSSSSRFKPVMSSSSRASPVPSSSSTALYGPKRSVSYTSGLALGDGGERHYNYSISTKRTSVAANNGTAASSFMSSSLYDPSVLLRNSPSSSYRTHYSTYSPHNLSSNRLISDSAMSRFEHGILSSVRNLPIRPSPLVLTSRSAGNSPPESSPTKKVGVSLIVDEKRGNRLPSDQNDKKEDENEEDELSCDKMDVEPKRRSISPSFGSSSNISSNPVHSTTPSKSPTPTKNISNCVLNSSKSKSPEPTSKSDPSSLTKDVAIPPPLSQLSSGLFTQLEKMIKMSSFDQTKFQRHVRCAVQQKDSPAEVEGSPSEVRKSQELRGNRESPSEFCESPSEEFLISPASAKRKAHSKSLSPSPNSRRMKIKEENKSNMKVLTLGKRSARRARTVENLMDELQRGGVGGQMTPEGKKQELSSSARDSPNKERSSEPKQQRQLLRAVPPFLLITSPSMGGGDEDEETLKAANNTGGDNGGVDNEAETSAVLTLAADGDGEEEDYTGSSYDEDEEYSDEDYSDEEEWESDEGEWDEATVSRTLQLSGHESDFEFPFVLGPSVVDKASTNVLAPPPIFTASISYDGMSDSWGGRSYSDEGTTNSTSYTEPSGDEVEVGFTLVQQCAMRGSDEEFTSSSSSGSYTSGSYTSSFDEEEEDEEHSNNDERTSSRAVSPSHRSRTASSSSGECAESVHSGDEKVPAETESVSIVEDDTTKVVAESSPVRKSPSPLLIQMAVAQQQEESEQMLEEPSMVEHLDDEELEMSELEECEEEGSDGNREVRREETYVRAQELQEGRTDEAARPLTGQSKPRTDFARKAVVQPMRSEKLSVTEQKPLLAPDEQKIREEEERKKKQKEEEERKKKQKEEEERKKKQKEEEERKKKQKEEEERKKKQKEEEERKKKQKEEEERKKKQKEEEERKKKQKEEEERKKTHKEEEERKEEERKKKQKAEEERKTTALEDKSAQRKSTLNMRDDDRVKAEQAEKESARQKARSSGAVGEAAKQYNETTEDSFAYKRSKALEPKPVDSQKPKRTFKPIQKPDPKAKEAFEKQMAELREQMRQGSRKLQSEFRDVSQGLKSASDDAKLKTKEVQHRSVMDKASSAFGKAEQEKRRLREIQESEAERAKREKGEKERREHENREKEKAAQSAAKPEPKRTVRRAAKEQIAPQSEDAKKGADETTRAPPKAKSYWERGTRRKTEELMKFKGTPTVGQAKAEETTTTDVENRRRCTRRGHRRRPFTRAPFDIDELLDWRGLDTFEKMESFFASRGAEKRPISALTNGGAPAAKRRGTEAQKIWISDLTDIDKLYKASELRDIKMSAGA</sequence>
<feature type="compositionally biased region" description="Polar residues" evidence="1">
    <location>
        <begin position="178"/>
        <end position="193"/>
    </location>
</feature>
<feature type="region of interest" description="Disordered" evidence="1">
    <location>
        <begin position="178"/>
        <end position="307"/>
    </location>
</feature>
<dbReference type="Proteomes" id="UP000887572">
    <property type="component" value="Unplaced"/>
</dbReference>
<feature type="compositionally biased region" description="Basic and acidic residues" evidence="1">
    <location>
        <begin position="1223"/>
        <end position="1238"/>
    </location>
</feature>
<evidence type="ECO:0000313" key="3">
    <source>
        <dbReference type="WBParaSite" id="Gr19_v10_g8679.t1"/>
    </source>
</evidence>
<organism evidence="2 3">
    <name type="scientific">Globodera rostochiensis</name>
    <name type="common">Golden nematode worm</name>
    <name type="synonym">Heterodera rostochiensis</name>
    <dbReference type="NCBI Taxonomy" id="31243"/>
    <lineage>
        <taxon>Eukaryota</taxon>
        <taxon>Metazoa</taxon>
        <taxon>Ecdysozoa</taxon>
        <taxon>Nematoda</taxon>
        <taxon>Chromadorea</taxon>
        <taxon>Rhabditida</taxon>
        <taxon>Tylenchina</taxon>
        <taxon>Tylenchomorpha</taxon>
        <taxon>Tylenchoidea</taxon>
        <taxon>Heteroderidae</taxon>
        <taxon>Heteroderinae</taxon>
        <taxon>Globodera</taxon>
    </lineage>
</organism>
<feature type="compositionally biased region" description="Basic and acidic residues" evidence="1">
    <location>
        <begin position="1141"/>
        <end position="1179"/>
    </location>
</feature>
<feature type="compositionally biased region" description="Polar residues" evidence="1">
    <location>
        <begin position="629"/>
        <end position="640"/>
    </location>
</feature>
<dbReference type="WBParaSite" id="Gr19_v10_g8679.t1">
    <property type="protein sequence ID" value="Gr19_v10_g8679.t1"/>
    <property type="gene ID" value="Gr19_v10_g8679"/>
</dbReference>
<feature type="compositionally biased region" description="Basic and acidic residues" evidence="1">
    <location>
        <begin position="1052"/>
        <end position="1063"/>
    </location>
</feature>
<feature type="compositionally biased region" description="Low complexity" evidence="1">
    <location>
        <begin position="666"/>
        <end position="682"/>
    </location>
</feature>
<keyword evidence="2" id="KW-1185">Reference proteome</keyword>
<feature type="region of interest" description="Disordered" evidence="1">
    <location>
        <begin position="1092"/>
        <end position="1269"/>
    </location>
</feature>
<feature type="compositionally biased region" description="Basic and acidic residues" evidence="1">
    <location>
        <begin position="228"/>
        <end position="238"/>
    </location>
</feature>
<feature type="compositionally biased region" description="Low complexity" evidence="1">
    <location>
        <begin position="51"/>
        <end position="64"/>
    </location>
</feature>
<accession>A0A914IBH9</accession>
<name>A0A914IBH9_GLORO</name>
<feature type="compositionally biased region" description="Low complexity" evidence="1">
    <location>
        <begin position="241"/>
        <end position="269"/>
    </location>
</feature>
<proteinExistence type="predicted"/>
<reference evidence="3" key="1">
    <citation type="submission" date="2022-11" db="UniProtKB">
        <authorList>
            <consortium name="WormBaseParasite"/>
        </authorList>
    </citation>
    <scope>IDENTIFICATION</scope>
</reference>
<protein>
    <submittedName>
        <fullName evidence="3">Uncharacterized protein</fullName>
    </submittedName>
</protein>